<gene>
    <name evidence="2" type="ORF">DWV00_24725</name>
</gene>
<keyword evidence="3" id="KW-1185">Reference proteome</keyword>
<accession>A0A3D8JUJ1</accession>
<comment type="caution">
    <text evidence="2">The sequence shown here is derived from an EMBL/GenBank/DDBJ whole genome shotgun (WGS) entry which is preliminary data.</text>
</comment>
<name>A0A3D8JUJ1_9BURK</name>
<proteinExistence type="predicted"/>
<dbReference type="EMBL" id="QRGA01000015">
    <property type="protein sequence ID" value="RDU96306.1"/>
    <property type="molecule type" value="Genomic_DNA"/>
</dbReference>
<dbReference type="RefSeq" id="WP_115536233.1">
    <property type="nucleotide sequence ID" value="NZ_QRGA01000015.1"/>
</dbReference>
<evidence type="ECO:0000313" key="3">
    <source>
        <dbReference type="Proteomes" id="UP000256838"/>
    </source>
</evidence>
<reference evidence="2 3" key="1">
    <citation type="submission" date="2018-08" db="EMBL/GenBank/DDBJ databases">
        <title>Paraburkholderia sp. DHOM06 isolated from forest soil.</title>
        <authorList>
            <person name="Gao Z.-H."/>
            <person name="Qiu L.-H."/>
        </authorList>
    </citation>
    <scope>NUCLEOTIDE SEQUENCE [LARGE SCALE GENOMIC DNA]</scope>
    <source>
        <strain evidence="2 3">DHOM06</strain>
    </source>
</reference>
<sequence length="97" mass="10224">MSHPLIASLGVACLLGALPLAAYATEDAALPAANPLLSSNIAQNGFKMLRVKTGAANSAARMTPVIYGPDFVPKWQTKAISHDSGPSKLEGDRFKFR</sequence>
<keyword evidence="1" id="KW-0732">Signal</keyword>
<feature type="signal peptide" evidence="1">
    <location>
        <begin position="1"/>
        <end position="24"/>
    </location>
</feature>
<evidence type="ECO:0000256" key="1">
    <source>
        <dbReference type="SAM" id="SignalP"/>
    </source>
</evidence>
<feature type="chain" id="PRO_5017628495" evidence="1">
    <location>
        <begin position="25"/>
        <end position="97"/>
    </location>
</feature>
<dbReference type="AlphaFoldDB" id="A0A3D8JUJ1"/>
<evidence type="ECO:0000313" key="2">
    <source>
        <dbReference type="EMBL" id="RDU96306.1"/>
    </source>
</evidence>
<dbReference type="Proteomes" id="UP000256838">
    <property type="component" value="Unassembled WGS sequence"/>
</dbReference>
<organism evidence="2 3">
    <name type="scientific">Trinickia dinghuensis</name>
    <dbReference type="NCBI Taxonomy" id="2291023"/>
    <lineage>
        <taxon>Bacteria</taxon>
        <taxon>Pseudomonadati</taxon>
        <taxon>Pseudomonadota</taxon>
        <taxon>Betaproteobacteria</taxon>
        <taxon>Burkholderiales</taxon>
        <taxon>Burkholderiaceae</taxon>
        <taxon>Trinickia</taxon>
    </lineage>
</organism>
<protein>
    <submittedName>
        <fullName evidence="2">Uncharacterized protein</fullName>
    </submittedName>
</protein>
<dbReference type="OrthoDB" id="9866276at2"/>